<gene>
    <name evidence="1" type="ORF">FOT42_015485</name>
</gene>
<organism evidence="1 2">
    <name type="scientific">Flagellimonas hadalis</name>
    <dbReference type="NCBI Taxonomy" id="2597517"/>
    <lineage>
        <taxon>Bacteria</taxon>
        <taxon>Pseudomonadati</taxon>
        <taxon>Bacteroidota</taxon>
        <taxon>Flavobacteriia</taxon>
        <taxon>Flavobacteriales</taxon>
        <taxon>Flavobacteriaceae</taxon>
        <taxon>Flagellimonas</taxon>
    </lineage>
</organism>
<sequence>MLKIFKQNNESEYLERLKKSFPKELHSDLNEVLKILPFENNNVKLCDGNVHGVDNLIHETELNIEFGNETLTIPYRLYFNEPNPELEKSLTDKQKDMLNCIYLRHYNGYIREKRLNLISDNLEKWTVPFITQLIGEYVYELLPIIDKKVNENTLDFYAEFRHQNPKYWQQTESRMISYWNEYYRYEFPKLNEYLGFEIVNRIKKRTLNNEHK</sequence>
<dbReference type="OrthoDB" id="3578967at2"/>
<comment type="caution">
    <text evidence="1">The sequence shown here is derived from an EMBL/GenBank/DDBJ whole genome shotgun (WGS) entry which is preliminary data.</text>
</comment>
<reference evidence="1" key="1">
    <citation type="submission" date="2019-10" db="EMBL/GenBank/DDBJ databases">
        <title>Muricauda hadale sp. nov., a piezophilic bacterium isolated from hadopelagic water of the Mariana Trench.</title>
        <authorList>
            <person name="Wei Y."/>
        </authorList>
    </citation>
    <scope>NUCLEOTIDE SEQUENCE [LARGE SCALE GENOMIC DNA]</scope>
    <source>
        <strain evidence="1">MT-229</strain>
    </source>
</reference>
<dbReference type="EMBL" id="VNIK02000013">
    <property type="protein sequence ID" value="KAB5485265.1"/>
    <property type="molecule type" value="Genomic_DNA"/>
</dbReference>
<proteinExistence type="predicted"/>
<evidence type="ECO:0000313" key="1">
    <source>
        <dbReference type="EMBL" id="KAB5485265.1"/>
    </source>
</evidence>
<dbReference type="AlphaFoldDB" id="A0A5N5IKY9"/>
<accession>A0A5N5IKY9</accession>
<name>A0A5N5IKY9_9FLAO</name>
<keyword evidence="2" id="KW-1185">Reference proteome</keyword>
<dbReference type="RefSeq" id="WP_151891427.1">
    <property type="nucleotide sequence ID" value="NZ_VNIK02000013.1"/>
</dbReference>
<evidence type="ECO:0000313" key="2">
    <source>
        <dbReference type="Proteomes" id="UP000319204"/>
    </source>
</evidence>
<protein>
    <submittedName>
        <fullName evidence="1">Uncharacterized protein</fullName>
    </submittedName>
</protein>
<dbReference type="Proteomes" id="UP000319204">
    <property type="component" value="Unassembled WGS sequence"/>
</dbReference>